<dbReference type="InParanoid" id="A0A2K1JCT8"/>
<dbReference type="EMBL" id="ABEU02000015">
    <property type="protein sequence ID" value="PNR39342.1"/>
    <property type="molecule type" value="Genomic_DNA"/>
</dbReference>
<evidence type="ECO:0000313" key="3">
    <source>
        <dbReference type="Proteomes" id="UP000006727"/>
    </source>
</evidence>
<reference evidence="1 3" key="2">
    <citation type="journal article" date="2018" name="Plant J.">
        <title>The Physcomitrella patens chromosome-scale assembly reveals moss genome structure and evolution.</title>
        <authorList>
            <person name="Lang D."/>
            <person name="Ullrich K.K."/>
            <person name="Murat F."/>
            <person name="Fuchs J."/>
            <person name="Jenkins J."/>
            <person name="Haas F.B."/>
            <person name="Piednoel M."/>
            <person name="Gundlach H."/>
            <person name="Van Bel M."/>
            <person name="Meyberg R."/>
            <person name="Vives C."/>
            <person name="Morata J."/>
            <person name="Symeonidi A."/>
            <person name="Hiss M."/>
            <person name="Muchero W."/>
            <person name="Kamisugi Y."/>
            <person name="Saleh O."/>
            <person name="Blanc G."/>
            <person name="Decker E.L."/>
            <person name="van Gessel N."/>
            <person name="Grimwood J."/>
            <person name="Hayes R.D."/>
            <person name="Graham S.W."/>
            <person name="Gunter L.E."/>
            <person name="McDaniel S.F."/>
            <person name="Hoernstein S.N.W."/>
            <person name="Larsson A."/>
            <person name="Li F.W."/>
            <person name="Perroud P.F."/>
            <person name="Phillips J."/>
            <person name="Ranjan P."/>
            <person name="Rokshar D.S."/>
            <person name="Rothfels C.J."/>
            <person name="Schneider L."/>
            <person name="Shu S."/>
            <person name="Stevenson D.W."/>
            <person name="Thummler F."/>
            <person name="Tillich M."/>
            <person name="Villarreal Aguilar J.C."/>
            <person name="Widiez T."/>
            <person name="Wong G.K."/>
            <person name="Wymore A."/>
            <person name="Zhang Y."/>
            <person name="Zimmer A.D."/>
            <person name="Quatrano R.S."/>
            <person name="Mayer K.F.X."/>
            <person name="Goodstein D."/>
            <person name="Casacuberta J.M."/>
            <person name="Vandepoele K."/>
            <person name="Reski R."/>
            <person name="Cuming A.C."/>
            <person name="Tuskan G.A."/>
            <person name="Maumus F."/>
            <person name="Salse J."/>
            <person name="Schmutz J."/>
            <person name="Rensing S.A."/>
        </authorList>
    </citation>
    <scope>NUCLEOTIDE SEQUENCE [LARGE SCALE GENOMIC DNA]</scope>
    <source>
        <strain evidence="2 3">cv. Gransden 2004</strain>
    </source>
</reference>
<reference evidence="1 3" key="1">
    <citation type="journal article" date="2008" name="Science">
        <title>The Physcomitrella genome reveals evolutionary insights into the conquest of land by plants.</title>
        <authorList>
            <person name="Rensing S."/>
            <person name="Lang D."/>
            <person name="Zimmer A."/>
            <person name="Terry A."/>
            <person name="Salamov A."/>
            <person name="Shapiro H."/>
            <person name="Nishiyama T."/>
            <person name="Perroud P.-F."/>
            <person name="Lindquist E."/>
            <person name="Kamisugi Y."/>
            <person name="Tanahashi T."/>
            <person name="Sakakibara K."/>
            <person name="Fujita T."/>
            <person name="Oishi K."/>
            <person name="Shin-I T."/>
            <person name="Kuroki Y."/>
            <person name="Toyoda A."/>
            <person name="Suzuki Y."/>
            <person name="Hashimoto A."/>
            <person name="Yamaguchi K."/>
            <person name="Sugano A."/>
            <person name="Kohara Y."/>
            <person name="Fujiyama A."/>
            <person name="Anterola A."/>
            <person name="Aoki S."/>
            <person name="Ashton N."/>
            <person name="Barbazuk W.B."/>
            <person name="Barker E."/>
            <person name="Bennetzen J."/>
            <person name="Bezanilla M."/>
            <person name="Blankenship R."/>
            <person name="Cho S.H."/>
            <person name="Dutcher S."/>
            <person name="Estelle M."/>
            <person name="Fawcett J.A."/>
            <person name="Gundlach H."/>
            <person name="Hanada K."/>
            <person name="Heyl A."/>
            <person name="Hicks K.A."/>
            <person name="Hugh J."/>
            <person name="Lohr M."/>
            <person name="Mayer K."/>
            <person name="Melkozernov A."/>
            <person name="Murata T."/>
            <person name="Nelson D."/>
            <person name="Pils B."/>
            <person name="Prigge M."/>
            <person name="Reiss B."/>
            <person name="Renner T."/>
            <person name="Rombauts S."/>
            <person name="Rushton P."/>
            <person name="Sanderfoot A."/>
            <person name="Schween G."/>
            <person name="Shiu S.-H."/>
            <person name="Stueber K."/>
            <person name="Theodoulou F.L."/>
            <person name="Tu H."/>
            <person name="Van de Peer Y."/>
            <person name="Verrier P.J."/>
            <person name="Waters E."/>
            <person name="Wood A."/>
            <person name="Yang L."/>
            <person name="Cove D."/>
            <person name="Cuming A."/>
            <person name="Hasebe M."/>
            <person name="Lucas S."/>
            <person name="Mishler D.B."/>
            <person name="Reski R."/>
            <person name="Grigoriev I."/>
            <person name="Quatrano R.S."/>
            <person name="Boore J.L."/>
        </authorList>
    </citation>
    <scope>NUCLEOTIDE SEQUENCE [LARGE SCALE GENOMIC DNA]</scope>
    <source>
        <strain evidence="2 3">cv. Gransden 2004</strain>
    </source>
</reference>
<keyword evidence="3" id="KW-1185">Reference proteome</keyword>
<protein>
    <submittedName>
        <fullName evidence="1 2">Uncharacterized protein</fullName>
    </submittedName>
</protein>
<reference evidence="2" key="3">
    <citation type="submission" date="2020-12" db="UniProtKB">
        <authorList>
            <consortium name="EnsemblPlants"/>
        </authorList>
    </citation>
    <scope>IDENTIFICATION</scope>
</reference>
<dbReference type="EnsemblPlants" id="Pp3c15_11369V3.1">
    <property type="protein sequence ID" value="PAC:32928721.CDS.1"/>
    <property type="gene ID" value="Pp3c15_11369"/>
</dbReference>
<proteinExistence type="predicted"/>
<dbReference type="AlphaFoldDB" id="A0A2K1JCT8"/>
<accession>A0A2K1JCT8</accession>
<dbReference type="Proteomes" id="UP000006727">
    <property type="component" value="Chromosome 15"/>
</dbReference>
<evidence type="ECO:0000313" key="2">
    <source>
        <dbReference type="EnsemblPlants" id="PAC:32928721.CDS.1"/>
    </source>
</evidence>
<gene>
    <name evidence="1" type="ORF">PHYPA_019620</name>
</gene>
<dbReference type="Gramene" id="Pp3c15_11369V3.1">
    <property type="protein sequence ID" value="PAC:32928721.CDS.1"/>
    <property type="gene ID" value="Pp3c15_11369"/>
</dbReference>
<organism evidence="1">
    <name type="scientific">Physcomitrium patens</name>
    <name type="common">Spreading-leaved earth moss</name>
    <name type="synonym">Physcomitrella patens</name>
    <dbReference type="NCBI Taxonomy" id="3218"/>
    <lineage>
        <taxon>Eukaryota</taxon>
        <taxon>Viridiplantae</taxon>
        <taxon>Streptophyta</taxon>
        <taxon>Embryophyta</taxon>
        <taxon>Bryophyta</taxon>
        <taxon>Bryophytina</taxon>
        <taxon>Bryopsida</taxon>
        <taxon>Funariidae</taxon>
        <taxon>Funariales</taxon>
        <taxon>Funariaceae</taxon>
        <taxon>Physcomitrium</taxon>
    </lineage>
</organism>
<name>A0A2K1JCT8_PHYPA</name>
<evidence type="ECO:0000313" key="1">
    <source>
        <dbReference type="EMBL" id="PNR39342.1"/>
    </source>
</evidence>
<sequence>MARTLWHKDRVADHCCNFPTENKFSNILRRSNHPHSVAVLLVVFLNVLQASSNEEPEFMYLDKMALLTDVTAPRECTKRDYNRDLQHHTCITSRPLKQRCSCRCDVSGSCSF</sequence>